<dbReference type="Pfam" id="PF07963">
    <property type="entry name" value="N_methyl"/>
    <property type="match status" value="1"/>
</dbReference>
<accession>A0A0R2M6B4</accession>
<dbReference type="STRING" id="942150.IV64_GL001329"/>
<dbReference type="GO" id="GO:0009986">
    <property type="term" value="C:cell surface"/>
    <property type="evidence" value="ECO:0007669"/>
    <property type="project" value="UniProtKB-SubCell"/>
</dbReference>
<dbReference type="InterPro" id="IPR012902">
    <property type="entry name" value="N_methyl_site"/>
</dbReference>
<dbReference type="EMBL" id="JQCL01000103">
    <property type="protein sequence ID" value="KRO07410.1"/>
    <property type="molecule type" value="Genomic_DNA"/>
</dbReference>
<evidence type="ECO:0000256" key="3">
    <source>
        <dbReference type="SAM" id="Phobius"/>
    </source>
</evidence>
<evidence type="ECO:0000256" key="2">
    <source>
        <dbReference type="ARBA" id="ARBA00023287"/>
    </source>
</evidence>
<organism evidence="4 5">
    <name type="scientific">Lactiplantibacillus xiangfangensis</name>
    <dbReference type="NCBI Taxonomy" id="942150"/>
    <lineage>
        <taxon>Bacteria</taxon>
        <taxon>Bacillati</taxon>
        <taxon>Bacillota</taxon>
        <taxon>Bacilli</taxon>
        <taxon>Lactobacillales</taxon>
        <taxon>Lactobacillaceae</taxon>
        <taxon>Lactiplantibacillus</taxon>
    </lineage>
</organism>
<keyword evidence="3" id="KW-0812">Transmembrane</keyword>
<evidence type="ECO:0000256" key="1">
    <source>
        <dbReference type="ARBA" id="ARBA00004241"/>
    </source>
</evidence>
<reference evidence="4 5" key="1">
    <citation type="journal article" date="2015" name="Genome Announc.">
        <title>Expanding the biotechnology potential of lactobacilli through comparative genomics of 213 strains and associated genera.</title>
        <authorList>
            <person name="Sun Z."/>
            <person name="Harris H.M."/>
            <person name="McCann A."/>
            <person name="Guo C."/>
            <person name="Argimon S."/>
            <person name="Zhang W."/>
            <person name="Yang X."/>
            <person name="Jeffery I.B."/>
            <person name="Cooney J.C."/>
            <person name="Kagawa T.F."/>
            <person name="Liu W."/>
            <person name="Song Y."/>
            <person name="Salvetti E."/>
            <person name="Wrobel A."/>
            <person name="Rasinkangas P."/>
            <person name="Parkhill J."/>
            <person name="Rea M.C."/>
            <person name="O'Sullivan O."/>
            <person name="Ritari J."/>
            <person name="Douillard F.P."/>
            <person name="Paul Ross R."/>
            <person name="Yang R."/>
            <person name="Briner A.E."/>
            <person name="Felis G.E."/>
            <person name="de Vos W.M."/>
            <person name="Barrangou R."/>
            <person name="Klaenhammer T.R."/>
            <person name="Caufield P.W."/>
            <person name="Cui Y."/>
            <person name="Zhang H."/>
            <person name="O'Toole P.W."/>
        </authorList>
    </citation>
    <scope>NUCLEOTIDE SEQUENCE [LARGE SCALE GENOMIC DNA]</scope>
    <source>
        <strain evidence="4 5">LMG 26013</strain>
    </source>
</reference>
<name>A0A0R2M6B4_9LACO</name>
<evidence type="ECO:0000313" key="4">
    <source>
        <dbReference type="EMBL" id="KRO07410.1"/>
    </source>
</evidence>
<protein>
    <recommendedName>
        <fullName evidence="6">Prepilin-type N-terminal cleavage/methylation domain-containing protein</fullName>
    </recommendedName>
</protein>
<dbReference type="NCBIfam" id="TIGR02532">
    <property type="entry name" value="IV_pilin_GFxxxE"/>
    <property type="match status" value="1"/>
</dbReference>
<dbReference type="GO" id="GO:0030420">
    <property type="term" value="P:establishment of competence for transformation"/>
    <property type="evidence" value="ECO:0007669"/>
    <property type="project" value="UniProtKB-KW"/>
</dbReference>
<comment type="caution">
    <text evidence="4">The sequence shown here is derived from an EMBL/GenBank/DDBJ whole genome shotgun (WGS) entry which is preliminary data.</text>
</comment>
<keyword evidence="5" id="KW-1185">Reference proteome</keyword>
<keyword evidence="3" id="KW-0472">Membrane</keyword>
<evidence type="ECO:0000313" key="5">
    <source>
        <dbReference type="Proteomes" id="UP000051783"/>
    </source>
</evidence>
<sequence length="157" mass="17877">MSRRKGFTLIEVVIALSTLLIVGSFFYQGRTNLLRRPQMDLPTVDWYLMLRELENPDHHFAVTDVHTSRRVGLVAQKSGGKYYYLVFSVKSGLLRLESKHGGMIVMMRHVRQFHFGLDHVMTVTTTRGETYTAKLLIPDEGRVTDETAIGDHPAISN</sequence>
<keyword evidence="2" id="KW-0178">Competence</keyword>
<feature type="transmembrane region" description="Helical" evidence="3">
    <location>
        <begin position="6"/>
        <end position="27"/>
    </location>
</feature>
<dbReference type="Proteomes" id="UP000051783">
    <property type="component" value="Unassembled WGS sequence"/>
</dbReference>
<dbReference type="OrthoDB" id="2291026at2"/>
<gene>
    <name evidence="4" type="ORF">IV64_GL001329</name>
</gene>
<keyword evidence="3" id="KW-1133">Transmembrane helix</keyword>
<comment type="subcellular location">
    <subcellularLocation>
        <location evidence="1">Cell surface</location>
    </subcellularLocation>
</comment>
<dbReference type="AlphaFoldDB" id="A0A0R2M6B4"/>
<dbReference type="RefSeq" id="WP_057707589.1">
    <property type="nucleotide sequence ID" value="NZ_JQCL01000103.1"/>
</dbReference>
<dbReference type="PATRIC" id="fig|942150.3.peg.1370"/>
<evidence type="ECO:0008006" key="6">
    <source>
        <dbReference type="Google" id="ProtNLM"/>
    </source>
</evidence>
<proteinExistence type="predicted"/>